<evidence type="ECO:0000313" key="1">
    <source>
        <dbReference type="EMBL" id="EEP59870.1"/>
    </source>
</evidence>
<reference evidence="1 2" key="1">
    <citation type="submission" date="2009-04" db="EMBL/GenBank/DDBJ databases">
        <authorList>
            <person name="Reysenbach A.-L."/>
            <person name="Heidelberg J.F."/>
            <person name="Nelson W.C."/>
        </authorList>
    </citation>
    <scope>NUCLEOTIDE SEQUENCE [LARGE SCALE GENOMIC DNA]</scope>
    <source>
        <strain evidence="1 2">SS-5</strain>
    </source>
</reference>
<dbReference type="Gene3D" id="3.40.50.2000">
    <property type="entry name" value="Glycogen Phosphorylase B"/>
    <property type="match status" value="1"/>
</dbReference>
<proteinExistence type="predicted"/>
<protein>
    <submittedName>
        <fullName evidence="1">Uncharacterized protein</fullName>
    </submittedName>
</protein>
<evidence type="ECO:0000313" key="2">
    <source>
        <dbReference type="Proteomes" id="UP000005540"/>
    </source>
</evidence>
<sequence>SGKKVIIGKNYFKIKDLVELAKSIDAVDIVENEVELKNAILKHLKNNNIDIDLEALRKDIYNCYIKSIKEVLNG</sequence>
<organism evidence="1 2">
    <name type="scientific">Sulfurihydrogenibium yellowstonense SS-5</name>
    <dbReference type="NCBI Taxonomy" id="432331"/>
    <lineage>
        <taxon>Bacteria</taxon>
        <taxon>Pseudomonadati</taxon>
        <taxon>Aquificota</taxon>
        <taxon>Aquificia</taxon>
        <taxon>Aquificales</taxon>
        <taxon>Hydrogenothermaceae</taxon>
        <taxon>Sulfurihydrogenibium</taxon>
    </lineage>
</organism>
<keyword evidence="2" id="KW-1185">Reference proteome</keyword>
<feature type="non-terminal residue" evidence="1">
    <location>
        <position position="1"/>
    </location>
</feature>
<comment type="caution">
    <text evidence="1">The sequence shown here is derived from an EMBL/GenBank/DDBJ whole genome shotgun (WGS) entry which is preliminary data.</text>
</comment>
<name>C4FM26_9AQUI</name>
<gene>
    <name evidence="1" type="ORF">SULYE_1630</name>
</gene>
<dbReference type="Proteomes" id="UP000005540">
    <property type="component" value="Unassembled WGS sequence"/>
</dbReference>
<dbReference type="EMBL" id="ABZS01000200">
    <property type="protein sequence ID" value="EEP59870.1"/>
    <property type="molecule type" value="Genomic_DNA"/>
</dbReference>
<accession>C4FM26</accession>
<dbReference type="AlphaFoldDB" id="C4FM26"/>